<accession>A0A2T0R755</accession>
<proteinExistence type="predicted"/>
<organism evidence="1 2">
    <name type="scientific">Pseudosporangium ferrugineum</name>
    <dbReference type="NCBI Taxonomy" id="439699"/>
    <lineage>
        <taxon>Bacteria</taxon>
        <taxon>Bacillati</taxon>
        <taxon>Actinomycetota</taxon>
        <taxon>Actinomycetes</taxon>
        <taxon>Micromonosporales</taxon>
        <taxon>Micromonosporaceae</taxon>
        <taxon>Pseudosporangium</taxon>
    </lineage>
</organism>
<reference evidence="1 2" key="1">
    <citation type="submission" date="2018-03" db="EMBL/GenBank/DDBJ databases">
        <title>Genomic Encyclopedia of Archaeal and Bacterial Type Strains, Phase II (KMG-II): from individual species to whole genera.</title>
        <authorList>
            <person name="Goeker M."/>
        </authorList>
    </citation>
    <scope>NUCLEOTIDE SEQUENCE [LARGE SCALE GENOMIC DNA]</scope>
    <source>
        <strain evidence="1 2">DSM 45348</strain>
    </source>
</reference>
<dbReference type="AlphaFoldDB" id="A0A2T0R755"/>
<dbReference type="OrthoDB" id="3291547at2"/>
<dbReference type="RefSeq" id="WP_146164352.1">
    <property type="nucleotide sequence ID" value="NZ_PVZG01000057.1"/>
</dbReference>
<comment type="caution">
    <text evidence="1">The sequence shown here is derived from an EMBL/GenBank/DDBJ whole genome shotgun (WGS) entry which is preliminary data.</text>
</comment>
<evidence type="ECO:0000313" key="1">
    <source>
        <dbReference type="EMBL" id="PRY17006.1"/>
    </source>
</evidence>
<dbReference type="Proteomes" id="UP000239209">
    <property type="component" value="Unassembled WGS sequence"/>
</dbReference>
<keyword evidence="2" id="KW-1185">Reference proteome</keyword>
<protein>
    <submittedName>
        <fullName evidence="1">Uncharacterized protein</fullName>
    </submittedName>
</protein>
<gene>
    <name evidence="1" type="ORF">CLV70_1572</name>
</gene>
<sequence length="91" mass="10149">MVYNQSEAPIWDVEVPIAGREDRPLRIGHVPPRGSAGNGWLEAPEDWHLMNVGPGCPGAAAVELMNVVFIDNLGRRWKRVGREEPIRLLDP</sequence>
<name>A0A2T0R755_9ACTN</name>
<evidence type="ECO:0000313" key="2">
    <source>
        <dbReference type="Proteomes" id="UP000239209"/>
    </source>
</evidence>
<dbReference type="EMBL" id="PVZG01000057">
    <property type="protein sequence ID" value="PRY17006.1"/>
    <property type="molecule type" value="Genomic_DNA"/>
</dbReference>